<accession>A0ABR8E2B6</accession>
<protein>
    <submittedName>
        <fullName evidence="4">Pyrroloquinoline quinone biosynthesis peptide chaperone PqqD</fullName>
    </submittedName>
</protein>
<evidence type="ECO:0000256" key="3">
    <source>
        <dbReference type="ARBA" id="ARBA00022905"/>
    </source>
</evidence>
<dbReference type="Gene3D" id="1.10.10.1150">
    <property type="entry name" value="Coenzyme PQQ synthesis protein D (PqqD)"/>
    <property type="match status" value="1"/>
</dbReference>
<dbReference type="Pfam" id="PF05402">
    <property type="entry name" value="PqqD"/>
    <property type="match status" value="1"/>
</dbReference>
<proteinExistence type="predicted"/>
<evidence type="ECO:0000256" key="2">
    <source>
        <dbReference type="ARBA" id="ARBA00011741"/>
    </source>
</evidence>
<dbReference type="RefSeq" id="WP_190946088.1">
    <property type="nucleotide sequence ID" value="NZ_JACJSI010000250.1"/>
</dbReference>
<comment type="caution">
    <text evidence="4">The sequence shown here is derived from an EMBL/GenBank/DDBJ whole genome shotgun (WGS) entry which is preliminary data.</text>
</comment>
<dbReference type="InterPro" id="IPR008792">
    <property type="entry name" value="PQQD"/>
</dbReference>
<gene>
    <name evidence="4" type="primary">pqqD</name>
    <name evidence="4" type="ORF">H6G97_39860</name>
</gene>
<evidence type="ECO:0000313" key="5">
    <source>
        <dbReference type="Proteomes" id="UP000623440"/>
    </source>
</evidence>
<organism evidence="4 5">
    <name type="scientific">Nostoc flagelliforme FACHB-838</name>
    <dbReference type="NCBI Taxonomy" id="2692904"/>
    <lineage>
        <taxon>Bacteria</taxon>
        <taxon>Bacillati</taxon>
        <taxon>Cyanobacteriota</taxon>
        <taxon>Cyanophyceae</taxon>
        <taxon>Nostocales</taxon>
        <taxon>Nostocaceae</taxon>
        <taxon>Nostoc</taxon>
    </lineage>
</organism>
<name>A0ABR8E2B6_9NOSO</name>
<keyword evidence="5" id="KW-1185">Reference proteome</keyword>
<comment type="pathway">
    <text evidence="1">Cofactor biosynthesis; pyrroloquinoline quinone biosynthesis.</text>
</comment>
<dbReference type="EMBL" id="JACJSI010000250">
    <property type="protein sequence ID" value="MBD2535241.1"/>
    <property type="molecule type" value="Genomic_DNA"/>
</dbReference>
<dbReference type="NCBIfam" id="TIGR03859">
    <property type="entry name" value="PQQ_PqqD"/>
    <property type="match status" value="1"/>
</dbReference>
<evidence type="ECO:0000256" key="1">
    <source>
        <dbReference type="ARBA" id="ARBA00004886"/>
    </source>
</evidence>
<evidence type="ECO:0000313" key="4">
    <source>
        <dbReference type="EMBL" id="MBD2535241.1"/>
    </source>
</evidence>
<sequence>MSTIENHARPRLVRGVRLRWDDLRKQHWLLIPEGALKLNSTAAAILALCNGERTLNAIAAELEKQYQGKNVLEDVCNLLSRISQRGLLIVENNSQGAEVSLKTDK</sequence>
<reference evidence="4 5" key="1">
    <citation type="journal article" date="2020" name="ISME J.">
        <title>Comparative genomics reveals insights into cyanobacterial evolution and habitat adaptation.</title>
        <authorList>
            <person name="Chen M.Y."/>
            <person name="Teng W.K."/>
            <person name="Zhao L."/>
            <person name="Hu C.X."/>
            <person name="Zhou Y.K."/>
            <person name="Han B.P."/>
            <person name="Song L.R."/>
            <person name="Shu W.S."/>
        </authorList>
    </citation>
    <scope>NUCLEOTIDE SEQUENCE [LARGE SCALE GENOMIC DNA]</scope>
    <source>
        <strain evidence="4 5">FACHB-838</strain>
    </source>
</reference>
<comment type="subunit">
    <text evidence="2">Monomer. Interacts with PqqE.</text>
</comment>
<dbReference type="InterPro" id="IPR022479">
    <property type="entry name" value="PqqD_bac"/>
</dbReference>
<dbReference type="Proteomes" id="UP000623440">
    <property type="component" value="Unassembled WGS sequence"/>
</dbReference>
<dbReference type="InterPro" id="IPR041881">
    <property type="entry name" value="PqqD_sf"/>
</dbReference>
<keyword evidence="3" id="KW-0884">PQQ biosynthesis</keyword>